<name>A0A3M8LF57_9MICO</name>
<dbReference type="GO" id="GO:0019622">
    <property type="term" value="P:3-(3-hydroxy)phenylpropionate catabolic process"/>
    <property type="evidence" value="ECO:0007669"/>
    <property type="project" value="TreeGrafter"/>
</dbReference>
<dbReference type="OrthoDB" id="4246007at2"/>
<feature type="domain" description="FAD-binding" evidence="2">
    <location>
        <begin position="3"/>
        <end position="330"/>
    </location>
</feature>
<dbReference type="SUPFAM" id="SSF51905">
    <property type="entry name" value="FAD/NAD(P)-binding domain"/>
    <property type="match status" value="1"/>
</dbReference>
<dbReference type="EMBL" id="RDSR01000005">
    <property type="protein sequence ID" value="RNE64116.1"/>
    <property type="molecule type" value="Genomic_DNA"/>
</dbReference>
<evidence type="ECO:0000256" key="1">
    <source>
        <dbReference type="ARBA" id="ARBA00023002"/>
    </source>
</evidence>
<organism evidence="3 4">
    <name type="scientific">Cryobacterium tepidiphilum</name>
    <dbReference type="NCBI Taxonomy" id="2486026"/>
    <lineage>
        <taxon>Bacteria</taxon>
        <taxon>Bacillati</taxon>
        <taxon>Actinomycetota</taxon>
        <taxon>Actinomycetes</taxon>
        <taxon>Micrococcales</taxon>
        <taxon>Microbacteriaceae</taxon>
        <taxon>Cryobacterium</taxon>
    </lineage>
</organism>
<dbReference type="Pfam" id="PF01494">
    <property type="entry name" value="FAD_binding_3"/>
    <property type="match status" value="1"/>
</dbReference>
<dbReference type="RefSeq" id="WP_123045081.1">
    <property type="nucleotide sequence ID" value="NZ_RDSR01000005.1"/>
</dbReference>
<proteinExistence type="predicted"/>
<dbReference type="AlphaFoldDB" id="A0A3M8LF57"/>
<dbReference type="InterPro" id="IPR050631">
    <property type="entry name" value="PheA/TfdB_FAD_monoxygenase"/>
</dbReference>
<dbReference type="PANTHER" id="PTHR43476:SF3">
    <property type="entry name" value="FAD-BINDING MONOOXYGENASE"/>
    <property type="match status" value="1"/>
</dbReference>
<dbReference type="InterPro" id="IPR036188">
    <property type="entry name" value="FAD/NAD-bd_sf"/>
</dbReference>
<keyword evidence="4" id="KW-1185">Reference proteome</keyword>
<evidence type="ECO:0000259" key="2">
    <source>
        <dbReference type="Pfam" id="PF01494"/>
    </source>
</evidence>
<dbReference type="Proteomes" id="UP000279859">
    <property type="component" value="Unassembled WGS sequence"/>
</dbReference>
<reference evidence="3 4" key="1">
    <citation type="submission" date="2018-11" db="EMBL/GenBank/DDBJ databases">
        <title>Cryobacterium sp. nov., isolated from rhizosphere soil of lettuce.</title>
        <authorList>
            <person name="Wang Y."/>
        </authorList>
    </citation>
    <scope>NUCLEOTIDE SEQUENCE [LARGE SCALE GENOMIC DNA]</scope>
    <source>
        <strain evidence="3 4">NEAU-85</strain>
    </source>
</reference>
<dbReference type="GO" id="GO:0008688">
    <property type="term" value="F:3-(3-hydroxyphenyl)propionate hydroxylase activity"/>
    <property type="evidence" value="ECO:0007669"/>
    <property type="project" value="TreeGrafter"/>
</dbReference>
<accession>A0A3M8LF57</accession>
<dbReference type="PANTHER" id="PTHR43476">
    <property type="entry name" value="3-(3-HYDROXY-PHENYL)PROPIONATE/3-HYDROXYCINNAMIC ACID HYDROXYLASE"/>
    <property type="match status" value="1"/>
</dbReference>
<keyword evidence="3" id="KW-0503">Monooxygenase</keyword>
<evidence type="ECO:0000313" key="4">
    <source>
        <dbReference type="Proteomes" id="UP000279859"/>
    </source>
</evidence>
<protein>
    <submittedName>
        <fullName evidence="3">FAD-dependent monooxygenase</fullName>
    </submittedName>
</protein>
<dbReference type="Gene3D" id="3.50.50.60">
    <property type="entry name" value="FAD/NAD(P)-binding domain"/>
    <property type="match status" value="1"/>
</dbReference>
<sequence length="379" mass="39840">MPDVAIVGGGPVGVFLACLLAARNVDVEVYERRTEPSMRARAIGIHPPSLAALAEAGVADAVIAGAVRIVDGAVFCDGARLGGLSFEEVFPRYPFVAALPQYETEALLRARFDELRPGAFHSGCDVTGVRETGDGAEITMTGQAPVRARWVVGADGTRSVVRAAAGLVGRRRGAAGSYLMADFPDPADAEGGAASALLYFERGGVVESFPLPGGRRRWVAKTDRLLTDASTADLARIIRSRTGVELGESVDAPSPFVARQHLVERMAVGSVVLVGDAAHEISPIGGQGMNLGWLDALALAPVLEEAVRDPLGAEAALAAFDVRRRRAARVAAAQAGFNMWMGRSVSGVSLAVRNGLVRVLAGPLTRPLLARAFTMRWLQ</sequence>
<gene>
    <name evidence="3" type="ORF">EEJ31_04365</name>
</gene>
<dbReference type="GO" id="GO:0071949">
    <property type="term" value="F:FAD binding"/>
    <property type="evidence" value="ECO:0007669"/>
    <property type="project" value="InterPro"/>
</dbReference>
<evidence type="ECO:0000313" key="3">
    <source>
        <dbReference type="EMBL" id="RNE64116.1"/>
    </source>
</evidence>
<dbReference type="InterPro" id="IPR002938">
    <property type="entry name" value="FAD-bd"/>
</dbReference>
<comment type="caution">
    <text evidence="3">The sequence shown here is derived from an EMBL/GenBank/DDBJ whole genome shotgun (WGS) entry which is preliminary data.</text>
</comment>
<dbReference type="Gene3D" id="3.30.70.2450">
    <property type="match status" value="1"/>
</dbReference>
<dbReference type="PRINTS" id="PR00420">
    <property type="entry name" value="RNGMNOXGNASE"/>
</dbReference>
<keyword evidence="1" id="KW-0560">Oxidoreductase</keyword>